<protein>
    <recommendedName>
        <fullName evidence="4">Polyketide cyclase/dehydrase/lipid transport protein</fullName>
    </recommendedName>
</protein>
<evidence type="ECO:0000256" key="1">
    <source>
        <dbReference type="SAM" id="MobiDB-lite"/>
    </source>
</evidence>
<sequence length="195" mass="21163">MPEKSPAHPRMRGAMNLLQRIAEYHDPGSTFDDDGNWDGDERWAFGMESPTAVTRVFANTAGVDAGGTWWFQISTGVGFEVRDIPAAMRWANDRNGESVIGTTYVSIAHHGQFCVLIWEHLIWSGLLAGLGGPAGGVVTDWMARVYREVRTKSEGLRSSAAAGPRRRAVPVGSAGTRLDPRKLPLRGRSGCSDAP</sequence>
<dbReference type="RefSeq" id="WP_337714452.1">
    <property type="nucleotide sequence ID" value="NZ_JBBEGL010000004.1"/>
</dbReference>
<keyword evidence="3" id="KW-1185">Reference proteome</keyword>
<evidence type="ECO:0000313" key="3">
    <source>
        <dbReference type="Proteomes" id="UP001370100"/>
    </source>
</evidence>
<dbReference type="EMBL" id="JBBEGL010000004">
    <property type="protein sequence ID" value="MEJ2887961.1"/>
    <property type="molecule type" value="Genomic_DNA"/>
</dbReference>
<comment type="caution">
    <text evidence="2">The sequence shown here is derived from an EMBL/GenBank/DDBJ whole genome shotgun (WGS) entry which is preliminary data.</text>
</comment>
<name>A0ABU8N6I6_9PSEU</name>
<reference evidence="2 3" key="1">
    <citation type="submission" date="2024-03" db="EMBL/GenBank/DDBJ databases">
        <title>Actinomycetospora sp. OC33-EN06, a novel actinomycete isolated from wild orchid (Aerides multiflora).</title>
        <authorList>
            <person name="Suriyachadkun C."/>
        </authorList>
    </citation>
    <scope>NUCLEOTIDE SEQUENCE [LARGE SCALE GENOMIC DNA]</scope>
    <source>
        <strain evidence="2 3">OC33-EN06</strain>
    </source>
</reference>
<feature type="region of interest" description="Disordered" evidence="1">
    <location>
        <begin position="156"/>
        <end position="195"/>
    </location>
</feature>
<gene>
    <name evidence="2" type="ORF">WCD41_15985</name>
</gene>
<proteinExistence type="predicted"/>
<evidence type="ECO:0000313" key="2">
    <source>
        <dbReference type="EMBL" id="MEJ2887961.1"/>
    </source>
</evidence>
<accession>A0ABU8N6I6</accession>
<dbReference type="Proteomes" id="UP001370100">
    <property type="component" value="Unassembled WGS sequence"/>
</dbReference>
<evidence type="ECO:0008006" key="4">
    <source>
        <dbReference type="Google" id="ProtNLM"/>
    </source>
</evidence>
<organism evidence="2 3">
    <name type="scientific">Actinomycetospora aeridis</name>
    <dbReference type="NCBI Taxonomy" id="3129231"/>
    <lineage>
        <taxon>Bacteria</taxon>
        <taxon>Bacillati</taxon>
        <taxon>Actinomycetota</taxon>
        <taxon>Actinomycetes</taxon>
        <taxon>Pseudonocardiales</taxon>
        <taxon>Pseudonocardiaceae</taxon>
        <taxon>Actinomycetospora</taxon>
    </lineage>
</organism>